<keyword evidence="1" id="KW-0479">Metal-binding</keyword>
<evidence type="ECO:0000259" key="4">
    <source>
        <dbReference type="PROSITE" id="PS51643"/>
    </source>
</evidence>
<comment type="caution">
    <text evidence="5">The sequence shown here is derived from an EMBL/GenBank/DDBJ whole genome shotgun (WGS) entry which is preliminary data.</text>
</comment>
<organism evidence="5 6">
    <name type="scientific">Rubrobacter taiwanensis</name>
    <dbReference type="NCBI Taxonomy" id="185139"/>
    <lineage>
        <taxon>Bacteria</taxon>
        <taxon>Bacillati</taxon>
        <taxon>Actinomycetota</taxon>
        <taxon>Rubrobacteria</taxon>
        <taxon>Rubrobacterales</taxon>
        <taxon>Rubrobacteraceae</taxon>
        <taxon>Rubrobacter</taxon>
    </lineage>
</organism>
<dbReference type="SUPFAM" id="SSF109604">
    <property type="entry name" value="HD-domain/PDEase-like"/>
    <property type="match status" value="1"/>
</dbReference>
<keyword evidence="2" id="KW-0378">Hydrolase</keyword>
<dbReference type="InterPro" id="IPR006483">
    <property type="entry name" value="CRISPR-assoc_Cas3_HD"/>
</dbReference>
<protein>
    <recommendedName>
        <fullName evidence="4">HD Cas3-type domain-containing protein</fullName>
    </recommendedName>
</protein>
<dbReference type="OrthoDB" id="9810236at2"/>
<accession>A0A4R1BEV7</accession>
<dbReference type="Pfam" id="PF18019">
    <property type="entry name" value="Cas3_HD"/>
    <property type="match status" value="1"/>
</dbReference>
<name>A0A4R1BEV7_9ACTN</name>
<evidence type="ECO:0000256" key="3">
    <source>
        <dbReference type="ARBA" id="ARBA00023118"/>
    </source>
</evidence>
<dbReference type="Proteomes" id="UP000295244">
    <property type="component" value="Unassembled WGS sequence"/>
</dbReference>
<dbReference type="AlphaFoldDB" id="A0A4R1BEV7"/>
<evidence type="ECO:0000256" key="2">
    <source>
        <dbReference type="ARBA" id="ARBA00022801"/>
    </source>
</evidence>
<dbReference type="EMBL" id="SKBU01000022">
    <property type="protein sequence ID" value="TCJ15716.1"/>
    <property type="molecule type" value="Genomic_DNA"/>
</dbReference>
<dbReference type="RefSeq" id="WP_132692249.1">
    <property type="nucleotide sequence ID" value="NZ_SKBU01000022.1"/>
</dbReference>
<reference evidence="5 6" key="1">
    <citation type="submission" date="2019-03" db="EMBL/GenBank/DDBJ databases">
        <title>Whole genome sequence of a novel Rubrobacter taiwanensis strain, isolated from Yellowstone National Park.</title>
        <authorList>
            <person name="Freed S."/>
            <person name="Ramaley R.F."/>
            <person name="Kyndt J.A."/>
        </authorList>
    </citation>
    <scope>NUCLEOTIDE SEQUENCE [LARGE SCALE GENOMIC DNA]</scope>
    <source>
        <strain evidence="5 6">Yellowstone</strain>
    </source>
</reference>
<evidence type="ECO:0000313" key="5">
    <source>
        <dbReference type="EMBL" id="TCJ15716.1"/>
    </source>
</evidence>
<proteinExistence type="predicted"/>
<keyword evidence="3" id="KW-0051">Antiviral defense</keyword>
<dbReference type="GO" id="GO:0016787">
    <property type="term" value="F:hydrolase activity"/>
    <property type="evidence" value="ECO:0007669"/>
    <property type="project" value="UniProtKB-KW"/>
</dbReference>
<dbReference type="Gene3D" id="1.10.3210.30">
    <property type="match status" value="1"/>
</dbReference>
<gene>
    <name evidence="5" type="ORF">E0L93_11995</name>
</gene>
<dbReference type="GO" id="GO:0046872">
    <property type="term" value="F:metal ion binding"/>
    <property type="evidence" value="ECO:0007669"/>
    <property type="project" value="UniProtKB-KW"/>
</dbReference>
<evidence type="ECO:0000256" key="1">
    <source>
        <dbReference type="ARBA" id="ARBA00022723"/>
    </source>
</evidence>
<sequence length="255" mass="29000">MLVAKFKGNLGKSSHGGESLYDHTMDCVKVAHKVLTDERFAPVDYLKQKRDQLLFAMFIHDVGKLDADFQAMLRAARAGEPLPPKRVKHEASTSDFEQLVVETQDEVKEHLWDVLGYKFTEEINLNDALAFTVSHHGMFYLSFEARNGQVLRRVRREWTVFNYGEQRRITLADLLFDYHPLGGLVIIADLLGSFCYEQRIADADEIIERAGSLRELIETLLHEGAAETVEESINQYDPRTYALRDLLTLLAGGLA</sequence>
<evidence type="ECO:0000313" key="6">
    <source>
        <dbReference type="Proteomes" id="UP000295244"/>
    </source>
</evidence>
<dbReference type="PROSITE" id="PS51643">
    <property type="entry name" value="HD_CAS3"/>
    <property type="match status" value="1"/>
</dbReference>
<dbReference type="InterPro" id="IPR038257">
    <property type="entry name" value="CRISPR-assoc_Cas3_HD_sf"/>
</dbReference>
<dbReference type="GO" id="GO:0051607">
    <property type="term" value="P:defense response to virus"/>
    <property type="evidence" value="ECO:0007669"/>
    <property type="project" value="UniProtKB-KW"/>
</dbReference>
<feature type="domain" description="HD Cas3-type" evidence="4">
    <location>
        <begin position="13"/>
        <end position="191"/>
    </location>
</feature>
<keyword evidence="6" id="KW-1185">Reference proteome</keyword>